<accession>A0ABT2RU58</accession>
<dbReference type="EMBL" id="JAOQKC010000003">
    <property type="protein sequence ID" value="MCU6695843.1"/>
    <property type="molecule type" value="Genomic_DNA"/>
</dbReference>
<dbReference type="InterPro" id="IPR027417">
    <property type="entry name" value="P-loop_NTPase"/>
</dbReference>
<dbReference type="Gene3D" id="3.40.50.300">
    <property type="entry name" value="P-loop containing nucleotide triphosphate hydrolases"/>
    <property type="match status" value="1"/>
</dbReference>
<evidence type="ECO:0000313" key="2">
    <source>
        <dbReference type="Proteomes" id="UP001652461"/>
    </source>
</evidence>
<dbReference type="Pfam" id="PF13366">
    <property type="entry name" value="PDDEXK_3"/>
    <property type="match status" value="1"/>
</dbReference>
<dbReference type="RefSeq" id="WP_158361925.1">
    <property type="nucleotide sequence ID" value="NZ_JAOQKC010000003.1"/>
</dbReference>
<dbReference type="Pfam" id="PF14516">
    <property type="entry name" value="AAA_35"/>
    <property type="match status" value="1"/>
</dbReference>
<protein>
    <submittedName>
        <fullName evidence="1">AAA-like domain-containing protein</fullName>
    </submittedName>
</protein>
<keyword evidence="2" id="KW-1185">Reference proteome</keyword>
<proteinExistence type="predicted"/>
<organism evidence="1 2">
    <name type="scientific">Laedolimicola ammoniilytica</name>
    <dbReference type="NCBI Taxonomy" id="2981771"/>
    <lineage>
        <taxon>Bacteria</taxon>
        <taxon>Bacillati</taxon>
        <taxon>Bacillota</taxon>
        <taxon>Clostridia</taxon>
        <taxon>Lachnospirales</taxon>
        <taxon>Lachnospiraceae</taxon>
        <taxon>Laedolimicola</taxon>
    </lineage>
</organism>
<gene>
    <name evidence="1" type="ORF">OCV63_02895</name>
</gene>
<sequence length="533" mass="62291">MPKVFNTTAICIPDKHYMVNIEKRLQEIRRLVDDGKYFTINRARQYGKTTTLRALYRYLQTEYDVVLLDFQSFGSEEFRTESKFSRAFAGAFVKSFRRNPGELKENVEKKLEELLGESRVKTDDFTLMVLFEKLSDICMAAEKPVVLMIDEVDSAANNQVFLDFLAQLRAQYMERDFQATFQSVILAGVYDIKNLRRKLRPDEAHQYNSPWNIAADFKVDMSFSKEDIEGMLREYEQDYGTGMDVEEMAGLLENYTSGYPFLVSRLCQLIEEEVSKKAGYSRKTAWTREGFLDAVRMLLSERNTLFESLSEKLTSYPELNQMLYSLLFTGKAIVYNYYEPSINIATMFGLVKNRDGVLAVANRIFETWLYNLYLSAADMQKKDIYAVSLLEKNQFIVGGHLNMRLVLEKFVLHFHDLYGDSNEKFVEEEGRKYFLLYLRPIINGTGNYYIESRTREQKRTDLIVDYRGEQYIVEMKIWHGQEYHSRGEQQLAEYLDAYHVKTGYMLSFNFNEKKEIGVRDVCVGDKKIVEAVV</sequence>
<dbReference type="InterPro" id="IPR026350">
    <property type="entry name" value="GxxExxY"/>
</dbReference>
<comment type="caution">
    <text evidence="1">The sequence shown here is derived from an EMBL/GenBank/DDBJ whole genome shotgun (WGS) entry which is preliminary data.</text>
</comment>
<dbReference type="SUPFAM" id="SSF52540">
    <property type="entry name" value="P-loop containing nucleoside triphosphate hydrolases"/>
    <property type="match status" value="1"/>
</dbReference>
<reference evidence="1 2" key="1">
    <citation type="journal article" date="2021" name="ISME Commun">
        <title>Automated analysis of genomic sequences facilitates high-throughput and comprehensive description of bacteria.</title>
        <authorList>
            <person name="Hitch T.C.A."/>
        </authorList>
    </citation>
    <scope>NUCLEOTIDE SEQUENCE [LARGE SCALE GENOMIC DNA]</scope>
    <source>
        <strain evidence="1 2">Sanger_04</strain>
    </source>
</reference>
<dbReference type="Proteomes" id="UP001652461">
    <property type="component" value="Unassembled WGS sequence"/>
</dbReference>
<evidence type="ECO:0000313" key="1">
    <source>
        <dbReference type="EMBL" id="MCU6695843.1"/>
    </source>
</evidence>
<name>A0ABT2RU58_9FIRM</name>